<organism evidence="5 6">
    <name type="scientific">Methanobacterium subterraneum</name>
    <dbReference type="NCBI Taxonomy" id="59277"/>
    <lineage>
        <taxon>Archaea</taxon>
        <taxon>Methanobacteriati</taxon>
        <taxon>Methanobacteriota</taxon>
        <taxon>Methanomada group</taxon>
        <taxon>Methanobacteria</taxon>
        <taxon>Methanobacteriales</taxon>
        <taxon>Methanobacteriaceae</taxon>
        <taxon>Methanobacterium</taxon>
    </lineage>
</organism>
<name>A0A2H4VEB3_9EURY</name>
<dbReference type="PANTHER" id="PTHR46630:SF1">
    <property type="entry name" value="TETRATRICOPEPTIDE REPEAT PROTEIN 29"/>
    <property type="match status" value="1"/>
</dbReference>
<keyword evidence="2" id="KW-0963">Cytoplasm</keyword>
<dbReference type="GeneID" id="35122077"/>
<dbReference type="SUPFAM" id="SSF81901">
    <property type="entry name" value="HCP-like"/>
    <property type="match status" value="1"/>
</dbReference>
<dbReference type="InterPro" id="IPR011990">
    <property type="entry name" value="TPR-like_helical_dom_sf"/>
</dbReference>
<dbReference type="RefSeq" id="WP_100906412.1">
    <property type="nucleotide sequence ID" value="NZ_CP017766.1"/>
</dbReference>
<protein>
    <recommendedName>
        <fullName evidence="7">Tetratricopeptide repeat protein</fullName>
    </recommendedName>
</protein>
<dbReference type="PANTHER" id="PTHR46630">
    <property type="entry name" value="TETRATRICOPEPTIDE REPEAT PROTEIN 29"/>
    <property type="match status" value="1"/>
</dbReference>
<dbReference type="SMART" id="SM00028">
    <property type="entry name" value="TPR"/>
    <property type="match status" value="4"/>
</dbReference>
<evidence type="ECO:0000256" key="3">
    <source>
        <dbReference type="ARBA" id="ARBA00022737"/>
    </source>
</evidence>
<keyword evidence="3" id="KW-0677">Repeat</keyword>
<evidence type="ECO:0000256" key="1">
    <source>
        <dbReference type="ARBA" id="ARBA00004496"/>
    </source>
</evidence>
<evidence type="ECO:0000313" key="5">
    <source>
        <dbReference type="EMBL" id="AUB56432.1"/>
    </source>
</evidence>
<evidence type="ECO:0000256" key="4">
    <source>
        <dbReference type="ARBA" id="ARBA00022803"/>
    </source>
</evidence>
<reference evidence="5 6" key="1">
    <citation type="submission" date="2016-10" db="EMBL/GenBank/DDBJ databases">
        <title>Comparative genomics between deep and shallow subseafloor isolates.</title>
        <authorList>
            <person name="Ishii S."/>
            <person name="Miller J.R."/>
            <person name="Sutton G."/>
            <person name="Suzuki S."/>
            <person name="Methe B."/>
            <person name="Inagaki F."/>
            <person name="Imachi H."/>
        </authorList>
    </citation>
    <scope>NUCLEOTIDE SEQUENCE [LARGE SCALE GENOMIC DNA]</scope>
    <source>
        <strain evidence="5 6">MO-MB1</strain>
    </source>
</reference>
<evidence type="ECO:0000313" key="6">
    <source>
        <dbReference type="Proteomes" id="UP000232806"/>
    </source>
</evidence>
<dbReference type="OrthoDB" id="71304at2157"/>
<comment type="subcellular location">
    <subcellularLocation>
        <location evidence="1">Cytoplasm</location>
    </subcellularLocation>
</comment>
<evidence type="ECO:0000256" key="2">
    <source>
        <dbReference type="ARBA" id="ARBA00022490"/>
    </source>
</evidence>
<dbReference type="EMBL" id="CP017766">
    <property type="protein sequence ID" value="AUB56432.1"/>
    <property type="molecule type" value="Genomic_DNA"/>
</dbReference>
<proteinExistence type="predicted"/>
<dbReference type="InterPro" id="IPR051476">
    <property type="entry name" value="Bac_ResReg_Asp_Phosphatase"/>
</dbReference>
<dbReference type="GO" id="GO:0005737">
    <property type="term" value="C:cytoplasm"/>
    <property type="evidence" value="ECO:0007669"/>
    <property type="project" value="UniProtKB-SubCell"/>
</dbReference>
<keyword evidence="4" id="KW-0802">TPR repeat</keyword>
<dbReference type="AlphaFoldDB" id="A0A2H4VEB3"/>
<sequence length="295" mass="33052">MGIFSGEKDYSTSLKELLEHLWEYQEAEASLMVDIATLQYENGDINDALGFLEKSVIIYHELGFAEDEAIILDLIGDVYIGADDIPNALDYYNRSLKLCLSLNMPLKAEVTDKIKKYGEYLQINEDGVDKGKLGSDDESFLSPDVDVDYSIDYVNIGIKLDDIISLLDESAVYSTYQEFRNPMAQLEEAYEMAHSIGDENGEGAILLIMGDLSLKDEKTKKSLEFFKRSLNSYQKIGDMKGQAISKLMIGTALFLLGETEEGSDYLRKSMDIIKDLEDVNIEKAALALLKSIYGD</sequence>
<dbReference type="Proteomes" id="UP000232806">
    <property type="component" value="Chromosome"/>
</dbReference>
<gene>
    <name evidence="5" type="ORF">BK007_10685</name>
</gene>
<dbReference type="Gene3D" id="1.25.40.10">
    <property type="entry name" value="Tetratricopeptide repeat domain"/>
    <property type="match status" value="2"/>
</dbReference>
<evidence type="ECO:0008006" key="7">
    <source>
        <dbReference type="Google" id="ProtNLM"/>
    </source>
</evidence>
<dbReference type="InterPro" id="IPR019734">
    <property type="entry name" value="TPR_rpt"/>
</dbReference>
<dbReference type="Pfam" id="PF13424">
    <property type="entry name" value="TPR_12"/>
    <property type="match status" value="1"/>
</dbReference>
<accession>A0A2H4VEB3</accession>